<organism evidence="9 10">
    <name type="scientific">Brassica napus</name>
    <name type="common">Rape</name>
    <dbReference type="NCBI Taxonomy" id="3708"/>
    <lineage>
        <taxon>Eukaryota</taxon>
        <taxon>Viridiplantae</taxon>
        <taxon>Streptophyta</taxon>
        <taxon>Embryophyta</taxon>
        <taxon>Tracheophyta</taxon>
        <taxon>Spermatophyta</taxon>
        <taxon>Magnoliopsida</taxon>
        <taxon>eudicotyledons</taxon>
        <taxon>Gunneridae</taxon>
        <taxon>Pentapetalae</taxon>
        <taxon>rosids</taxon>
        <taxon>malvids</taxon>
        <taxon>Brassicales</taxon>
        <taxon>Brassicaceae</taxon>
        <taxon>Brassiceae</taxon>
        <taxon>Brassica</taxon>
    </lineage>
</organism>
<dbReference type="SUPFAM" id="SSF54001">
    <property type="entry name" value="Cysteine proteinases"/>
    <property type="match status" value="3"/>
</dbReference>
<evidence type="ECO:0000256" key="1">
    <source>
        <dbReference type="ARBA" id="ARBA00008455"/>
    </source>
</evidence>
<keyword evidence="3" id="KW-0378">Hydrolase</keyword>
<feature type="domain" description="Peptidase C1A papain C-terminal" evidence="7">
    <location>
        <begin position="127"/>
        <end position="322"/>
    </location>
</feature>
<gene>
    <name evidence="9" type="ORF">HID58_079206</name>
</gene>
<evidence type="ECO:0000256" key="2">
    <source>
        <dbReference type="ARBA" id="ARBA00022670"/>
    </source>
</evidence>
<dbReference type="Pfam" id="PF08246">
    <property type="entry name" value="Inhibitor_I29"/>
    <property type="match status" value="1"/>
</dbReference>
<comment type="similarity">
    <text evidence="1">Belongs to the peptidase C1 family.</text>
</comment>
<evidence type="ECO:0000313" key="9">
    <source>
        <dbReference type="EMBL" id="KAH0861995.1"/>
    </source>
</evidence>
<keyword evidence="10" id="KW-1185">Reference proteome</keyword>
<dbReference type="InterPro" id="IPR025660">
    <property type="entry name" value="Pept_his_AS"/>
</dbReference>
<accession>A0ABQ7Y1E1</accession>
<evidence type="ECO:0000256" key="3">
    <source>
        <dbReference type="ARBA" id="ARBA00022801"/>
    </source>
</evidence>
<proteinExistence type="inferred from homology"/>
<feature type="chain" id="PRO_5046459782" evidence="6">
    <location>
        <begin position="29"/>
        <end position="546"/>
    </location>
</feature>
<keyword evidence="4" id="KW-0788">Thiol protease</keyword>
<evidence type="ECO:0000259" key="7">
    <source>
        <dbReference type="SMART" id="SM00645"/>
    </source>
</evidence>
<dbReference type="Pfam" id="PF00112">
    <property type="entry name" value="Peptidase_C1"/>
    <property type="match status" value="3"/>
</dbReference>
<dbReference type="PROSITE" id="PS00639">
    <property type="entry name" value="THIOL_PROTEASE_HIS"/>
    <property type="match status" value="3"/>
</dbReference>
<dbReference type="Gene3D" id="3.90.70.10">
    <property type="entry name" value="Cysteine proteinases"/>
    <property type="match status" value="3"/>
</dbReference>
<dbReference type="PROSITE" id="PS00640">
    <property type="entry name" value="THIOL_PROTEASE_ASN"/>
    <property type="match status" value="2"/>
</dbReference>
<keyword evidence="2" id="KW-0645">Protease</keyword>
<dbReference type="InterPro" id="IPR025661">
    <property type="entry name" value="Pept_asp_AS"/>
</dbReference>
<evidence type="ECO:0000259" key="8">
    <source>
        <dbReference type="SMART" id="SM00848"/>
    </source>
</evidence>
<feature type="signal peptide" evidence="6">
    <location>
        <begin position="1"/>
        <end position="28"/>
    </location>
</feature>
<dbReference type="InterPro" id="IPR039417">
    <property type="entry name" value="Peptidase_C1A_papain-like"/>
</dbReference>
<reference evidence="9 10" key="1">
    <citation type="submission" date="2021-05" db="EMBL/GenBank/DDBJ databases">
        <title>Genome Assembly of Synthetic Allotetraploid Brassica napus Reveals Homoeologous Exchanges between Subgenomes.</title>
        <authorList>
            <person name="Davis J.T."/>
        </authorList>
    </citation>
    <scope>NUCLEOTIDE SEQUENCE [LARGE SCALE GENOMIC DNA]</scope>
    <source>
        <strain evidence="10">cv. Da-Ae</strain>
        <tissue evidence="9">Seedling</tissue>
    </source>
</reference>
<evidence type="ECO:0000313" key="10">
    <source>
        <dbReference type="Proteomes" id="UP000824890"/>
    </source>
</evidence>
<feature type="domain" description="Cathepsin propeptide inhibitor" evidence="8">
    <location>
        <begin position="43"/>
        <end position="99"/>
    </location>
</feature>
<evidence type="ECO:0000256" key="4">
    <source>
        <dbReference type="ARBA" id="ARBA00022807"/>
    </source>
</evidence>
<dbReference type="InterPro" id="IPR013128">
    <property type="entry name" value="Peptidase_C1A"/>
</dbReference>
<comment type="caution">
    <text evidence="9">The sequence shown here is derived from an EMBL/GenBank/DDBJ whole genome shotgun (WGS) entry which is preliminary data.</text>
</comment>
<dbReference type="SMART" id="SM00848">
    <property type="entry name" value="Inhibitor_I29"/>
    <property type="match status" value="1"/>
</dbReference>
<dbReference type="InterPro" id="IPR013201">
    <property type="entry name" value="Prot_inhib_I29"/>
</dbReference>
<dbReference type="Proteomes" id="UP000824890">
    <property type="component" value="Unassembled WGS sequence"/>
</dbReference>
<dbReference type="InterPro" id="IPR000668">
    <property type="entry name" value="Peptidase_C1A_C"/>
</dbReference>
<dbReference type="EMBL" id="JAGKQM010000018">
    <property type="protein sequence ID" value="KAH0861995.1"/>
    <property type="molecule type" value="Genomic_DNA"/>
</dbReference>
<evidence type="ECO:0000256" key="6">
    <source>
        <dbReference type="SAM" id="SignalP"/>
    </source>
</evidence>
<keyword evidence="6" id="KW-0732">Signal</keyword>
<dbReference type="InterPro" id="IPR038765">
    <property type="entry name" value="Papain-like_cys_pep_sf"/>
</dbReference>
<sequence length="546" mass="60294">MLNALRKTNLTLVIFICSILIASRLCTGDSFVYDPSKTLRERFKKWLQTHSILYGGKEEWMLRFGIYQSNLQLIDYINSLHLPFKLTDNRFADMTNAEFKAHFLGLNTSSLMLDRDQRPVCDALGNVPASVDWRKEVAAIEGINKIKTGNLVSLSEQQLIDCDVGAFNKGCSGGLMTTAYEYLIANGGLVTEADYPYTAIQGSCDQEKSQNKVVTVQGYTKVEQNEASLQAATAQQPVSVGIDAGGFIFQLYSSGVFTGFCGNHLNHGVTVVGYGEEDGQKYWIVKNSWGTGWGEQGYVKMERGYSEETGKCGIAMLASYPTKFDIESSDTSFNTNIEDSLYTTKSKHMEQNEASLQAATAQQPVSVGIDADGFIFQLYSSGVFTCFYGNHLNHGVTIVGYGEEDGQKYWIVKNSWGTGWGEQGYVRMERGYSEETGKCGIDMLASYPTKFGIESSDTSFNTNIEDSFYTTKSKHMEQNEASLQAATAQQPVSVGIDADGFIFQLYSSGVFTCFCGNHLNHGVTIVGYGEEDGQKYWIVKNSWGTG</sequence>
<protein>
    <submittedName>
        <fullName evidence="9">Uncharacterized protein</fullName>
    </submittedName>
</protein>
<keyword evidence="5" id="KW-1015">Disulfide bond</keyword>
<evidence type="ECO:0000256" key="5">
    <source>
        <dbReference type="ARBA" id="ARBA00023157"/>
    </source>
</evidence>
<name>A0ABQ7Y1E1_BRANA</name>
<feature type="domain" description="Peptidase C1A papain C-terminal" evidence="7">
    <location>
        <begin position="323"/>
        <end position="449"/>
    </location>
</feature>
<dbReference type="SMART" id="SM00645">
    <property type="entry name" value="Pept_C1"/>
    <property type="match status" value="2"/>
</dbReference>
<dbReference type="PANTHER" id="PTHR12411">
    <property type="entry name" value="CYSTEINE PROTEASE FAMILY C1-RELATED"/>
    <property type="match status" value="1"/>
</dbReference>
<dbReference type="CDD" id="cd02248">
    <property type="entry name" value="Peptidase_C1A"/>
    <property type="match status" value="1"/>
</dbReference>